<gene>
    <name evidence="7" type="ORF">SAMN02745977_00067</name>
</gene>
<dbReference type="Proteomes" id="UP000199531">
    <property type="component" value="Unassembled WGS sequence"/>
</dbReference>
<evidence type="ECO:0000256" key="5">
    <source>
        <dbReference type="SAM" id="Phobius"/>
    </source>
</evidence>
<evidence type="ECO:0000313" key="7">
    <source>
        <dbReference type="EMBL" id="SEM98935.1"/>
    </source>
</evidence>
<dbReference type="InterPro" id="IPR050482">
    <property type="entry name" value="Sensor_HK_TwoCompSys"/>
</dbReference>
<protein>
    <submittedName>
        <fullName evidence="7">Signal transduction histidine kinase</fullName>
    </submittedName>
</protein>
<dbReference type="InterPro" id="IPR007891">
    <property type="entry name" value="CHASE3"/>
</dbReference>
<feature type="region of interest" description="Disordered" evidence="4">
    <location>
        <begin position="425"/>
        <end position="473"/>
    </location>
</feature>
<evidence type="ECO:0000256" key="4">
    <source>
        <dbReference type="SAM" id="MobiDB-lite"/>
    </source>
</evidence>
<feature type="transmembrane region" description="Helical" evidence="5">
    <location>
        <begin position="169"/>
        <end position="190"/>
    </location>
</feature>
<keyword evidence="5" id="KW-1133">Transmembrane helix</keyword>
<dbReference type="PANTHER" id="PTHR24421">
    <property type="entry name" value="NITRATE/NITRITE SENSOR PROTEIN NARX-RELATED"/>
    <property type="match status" value="1"/>
</dbReference>
<dbReference type="InterPro" id="IPR005467">
    <property type="entry name" value="His_kinase_dom"/>
</dbReference>
<reference evidence="7 8" key="1">
    <citation type="submission" date="2016-10" db="EMBL/GenBank/DDBJ databases">
        <authorList>
            <person name="de Groot N.N."/>
        </authorList>
    </citation>
    <scope>NUCLEOTIDE SEQUENCE [LARGE SCALE GENOMIC DNA]</scope>
    <source>
        <strain evidence="7 8">DSM 15123</strain>
    </source>
</reference>
<dbReference type="InterPro" id="IPR003594">
    <property type="entry name" value="HATPase_dom"/>
</dbReference>
<keyword evidence="2 7" id="KW-0418">Kinase</keyword>
<keyword evidence="1" id="KW-0808">Transferase</keyword>
<keyword evidence="3" id="KW-0902">Two-component regulatory system</keyword>
<dbReference type="SUPFAM" id="SSF55874">
    <property type="entry name" value="ATPase domain of HSP90 chaperone/DNA topoisomerase II/histidine kinase"/>
    <property type="match status" value="1"/>
</dbReference>
<dbReference type="AlphaFoldDB" id="A0A1H8CV75"/>
<evidence type="ECO:0000256" key="2">
    <source>
        <dbReference type="ARBA" id="ARBA00022777"/>
    </source>
</evidence>
<evidence type="ECO:0000259" key="6">
    <source>
        <dbReference type="PROSITE" id="PS50109"/>
    </source>
</evidence>
<keyword evidence="5" id="KW-0472">Membrane</keyword>
<dbReference type="CDD" id="cd16917">
    <property type="entry name" value="HATPase_UhpB-NarQ-NarX-like"/>
    <property type="match status" value="1"/>
</dbReference>
<dbReference type="GO" id="GO:0000155">
    <property type="term" value="F:phosphorelay sensor kinase activity"/>
    <property type="evidence" value="ECO:0007669"/>
    <property type="project" value="InterPro"/>
</dbReference>
<dbReference type="GO" id="GO:0016020">
    <property type="term" value="C:membrane"/>
    <property type="evidence" value="ECO:0007669"/>
    <property type="project" value="InterPro"/>
</dbReference>
<dbReference type="STRING" id="1121117.SAMN02745977_00067"/>
<keyword evidence="5" id="KW-0812">Transmembrane</keyword>
<evidence type="ECO:0000256" key="1">
    <source>
        <dbReference type="ARBA" id="ARBA00022679"/>
    </source>
</evidence>
<dbReference type="Gene3D" id="3.30.565.10">
    <property type="entry name" value="Histidine kinase-like ATPase, C-terminal domain"/>
    <property type="match status" value="1"/>
</dbReference>
<dbReference type="Gene3D" id="1.20.5.1930">
    <property type="match status" value="1"/>
</dbReference>
<dbReference type="Pfam" id="PF05227">
    <property type="entry name" value="CHASE3"/>
    <property type="match status" value="1"/>
</dbReference>
<proteinExistence type="predicted"/>
<name>A0A1H8CV75_9BURK</name>
<dbReference type="InterPro" id="IPR036890">
    <property type="entry name" value="HATPase_C_sf"/>
</dbReference>
<organism evidence="7 8">
    <name type="scientific">Brachymonas denitrificans DSM 15123</name>
    <dbReference type="NCBI Taxonomy" id="1121117"/>
    <lineage>
        <taxon>Bacteria</taxon>
        <taxon>Pseudomonadati</taxon>
        <taxon>Pseudomonadota</taxon>
        <taxon>Betaproteobacteria</taxon>
        <taxon>Burkholderiales</taxon>
        <taxon>Comamonadaceae</taxon>
        <taxon>Brachymonas</taxon>
    </lineage>
</organism>
<evidence type="ECO:0000256" key="3">
    <source>
        <dbReference type="ARBA" id="ARBA00023012"/>
    </source>
</evidence>
<dbReference type="Pfam" id="PF07730">
    <property type="entry name" value="HisKA_3"/>
    <property type="match status" value="1"/>
</dbReference>
<keyword evidence="8" id="KW-1185">Reference proteome</keyword>
<dbReference type="GO" id="GO:0046983">
    <property type="term" value="F:protein dimerization activity"/>
    <property type="evidence" value="ECO:0007669"/>
    <property type="project" value="InterPro"/>
</dbReference>
<feature type="domain" description="Histidine kinase" evidence="6">
    <location>
        <begin position="242"/>
        <end position="438"/>
    </location>
</feature>
<sequence length="473" mass="53079">MLWAALVMALVLLLNEFGYMNSREHLEQSNRLEQQRVALNNLRTAVIDAETLQRGYLISGDKRYLGPYQLAVSRIEPALDRARSFYVGSQQSLSEFATISRPISRRIAEMEVTVRMRQSGGGDVEWLKAFNTDAGQTYMDTARTGLDRLRQANDRALVVSKRALERNLLAARLVVLLVILLGAAAFYLLVRQSRRIDHIQEERRQLIQQERDQLDTEVRERTVQLSELTTHVMKVQEAERGRMAQELHDEMGALLTAAKLDTARIKSRLGQLGVDDEKITQRLQHLVESLNAGVAFKRQLIEELQPSSLTHLGLRATLENYAREFSERTEISVETDIEPVDLAPDAQLVVFRVMQEALTNISKYAQATHVRVMLHDKKDYALLQVLDDGVGFNVNQKVHASYGLSGMRHRLEAMHGSLRIVSAPGRGTRIEGSLPQARHRMAEPVRQEPPAAAGMEEGSPAMLQAGPAPATLG</sequence>
<dbReference type="PROSITE" id="PS50109">
    <property type="entry name" value="HIS_KIN"/>
    <property type="match status" value="1"/>
</dbReference>
<dbReference type="Pfam" id="PF02518">
    <property type="entry name" value="HATPase_c"/>
    <property type="match status" value="1"/>
</dbReference>
<dbReference type="EMBL" id="FOCW01000001">
    <property type="protein sequence ID" value="SEM98935.1"/>
    <property type="molecule type" value="Genomic_DNA"/>
</dbReference>
<dbReference type="InterPro" id="IPR011712">
    <property type="entry name" value="Sig_transdc_His_kin_sub3_dim/P"/>
</dbReference>
<dbReference type="SMART" id="SM00387">
    <property type="entry name" value="HATPase_c"/>
    <property type="match status" value="1"/>
</dbReference>
<accession>A0A1H8CV75</accession>
<evidence type="ECO:0000313" key="8">
    <source>
        <dbReference type="Proteomes" id="UP000199531"/>
    </source>
</evidence>
<dbReference type="CDD" id="cd19410">
    <property type="entry name" value="HK9-like_sensor"/>
    <property type="match status" value="1"/>
</dbReference>